<evidence type="ECO:0000256" key="2">
    <source>
        <dbReference type="ARBA" id="ARBA00009761"/>
    </source>
</evidence>
<dbReference type="OrthoDB" id="188186at2759"/>
<dbReference type="GO" id="GO:0006284">
    <property type="term" value="P:base-excision repair"/>
    <property type="evidence" value="ECO:0007669"/>
    <property type="project" value="TreeGrafter"/>
</dbReference>
<evidence type="ECO:0000256" key="1">
    <source>
        <dbReference type="ARBA" id="ARBA00004123"/>
    </source>
</evidence>
<dbReference type="GeneID" id="136798378"/>
<dbReference type="EnsemblMetazoa" id="CLYHEMT016456.1">
    <property type="protein sequence ID" value="CLYHEMP016456.1"/>
    <property type="gene ID" value="CLYHEMG016456"/>
</dbReference>
<dbReference type="PANTHER" id="PTHR15114">
    <property type="entry name" value="REPLICATION PROTEIN A3"/>
    <property type="match status" value="1"/>
</dbReference>
<dbReference type="InterPro" id="IPR013970">
    <property type="entry name" value="Rfa2"/>
</dbReference>
<dbReference type="GO" id="GO:0003697">
    <property type="term" value="F:single-stranded DNA binding"/>
    <property type="evidence" value="ECO:0007669"/>
    <property type="project" value="TreeGrafter"/>
</dbReference>
<comment type="similarity">
    <text evidence="2">Belongs to the replication factor A protein 3 family.</text>
</comment>
<dbReference type="Proteomes" id="UP000594262">
    <property type="component" value="Unplaced"/>
</dbReference>
<dbReference type="GO" id="GO:0003684">
    <property type="term" value="F:damaged DNA binding"/>
    <property type="evidence" value="ECO:0007669"/>
    <property type="project" value="TreeGrafter"/>
</dbReference>
<dbReference type="GO" id="GO:0006298">
    <property type="term" value="P:mismatch repair"/>
    <property type="evidence" value="ECO:0007669"/>
    <property type="project" value="TreeGrafter"/>
</dbReference>
<evidence type="ECO:0000256" key="3">
    <source>
        <dbReference type="ARBA" id="ARBA00023242"/>
    </source>
</evidence>
<name>A0A7M5X1U8_9CNID</name>
<dbReference type="InterPro" id="IPR012340">
    <property type="entry name" value="NA-bd_OB-fold"/>
</dbReference>
<sequence length="117" mass="12871">MVSSKSYVNGSMLGDFVGQSVCVLAKITNVDDNMMQMQIQMPDGASVKVQLEEQLDEKITGHIQMIARVNRDRSLMCENLISFGAGEIDLDAFNSTIGVMQKYSNLFSSSEVDGMVH</sequence>
<keyword evidence="5" id="KW-1185">Reference proteome</keyword>
<dbReference type="EnsemblMetazoa" id="CLYHEMT016456.2">
    <property type="protein sequence ID" value="CLYHEMP016456.2"/>
    <property type="gene ID" value="CLYHEMG016456"/>
</dbReference>
<dbReference type="GO" id="GO:0035861">
    <property type="term" value="C:site of double-strand break"/>
    <property type="evidence" value="ECO:0007669"/>
    <property type="project" value="TreeGrafter"/>
</dbReference>
<dbReference type="RefSeq" id="XP_066911091.1">
    <property type="nucleotide sequence ID" value="XM_067054990.1"/>
</dbReference>
<dbReference type="GO" id="GO:0006260">
    <property type="term" value="P:DNA replication"/>
    <property type="evidence" value="ECO:0007669"/>
    <property type="project" value="InterPro"/>
</dbReference>
<proteinExistence type="inferred from homology"/>
<accession>A0A7M5X1U8</accession>
<evidence type="ECO:0000313" key="5">
    <source>
        <dbReference type="Proteomes" id="UP000594262"/>
    </source>
</evidence>
<dbReference type="AlphaFoldDB" id="A0A7M5X1U8"/>
<organism evidence="4 5">
    <name type="scientific">Clytia hemisphaerica</name>
    <dbReference type="NCBI Taxonomy" id="252671"/>
    <lineage>
        <taxon>Eukaryota</taxon>
        <taxon>Metazoa</taxon>
        <taxon>Cnidaria</taxon>
        <taxon>Hydrozoa</taxon>
        <taxon>Hydroidolina</taxon>
        <taxon>Leptothecata</taxon>
        <taxon>Obeliida</taxon>
        <taxon>Clytiidae</taxon>
        <taxon>Clytia</taxon>
    </lineage>
</organism>
<dbReference type="Gene3D" id="2.40.50.140">
    <property type="entry name" value="Nucleic acid-binding proteins"/>
    <property type="match status" value="1"/>
</dbReference>
<dbReference type="GO" id="GO:0000724">
    <property type="term" value="P:double-strand break repair via homologous recombination"/>
    <property type="evidence" value="ECO:0007669"/>
    <property type="project" value="TreeGrafter"/>
</dbReference>
<reference evidence="4" key="1">
    <citation type="submission" date="2021-01" db="UniProtKB">
        <authorList>
            <consortium name="EnsemblMetazoa"/>
        </authorList>
    </citation>
    <scope>IDENTIFICATION</scope>
</reference>
<comment type="subcellular location">
    <subcellularLocation>
        <location evidence="1">Nucleus</location>
    </subcellularLocation>
</comment>
<dbReference type="Pfam" id="PF08661">
    <property type="entry name" value="Rep_fac-A_3"/>
    <property type="match status" value="1"/>
</dbReference>
<dbReference type="PANTHER" id="PTHR15114:SF1">
    <property type="entry name" value="REPLICATION PROTEIN A 14 KDA SUBUNIT"/>
    <property type="match status" value="1"/>
</dbReference>
<dbReference type="GO" id="GO:0006289">
    <property type="term" value="P:nucleotide-excision repair"/>
    <property type="evidence" value="ECO:0007669"/>
    <property type="project" value="TreeGrafter"/>
</dbReference>
<evidence type="ECO:0000313" key="4">
    <source>
        <dbReference type="EnsemblMetazoa" id="CLYHEMP016456.2"/>
    </source>
</evidence>
<keyword evidence="3" id="KW-0539">Nucleus</keyword>
<protein>
    <submittedName>
        <fullName evidence="4">Uncharacterized protein</fullName>
    </submittedName>
</protein>
<dbReference type="SUPFAM" id="SSF50249">
    <property type="entry name" value="Nucleic acid-binding proteins"/>
    <property type="match status" value="1"/>
</dbReference>
<dbReference type="GO" id="GO:0005662">
    <property type="term" value="C:DNA replication factor A complex"/>
    <property type="evidence" value="ECO:0007669"/>
    <property type="project" value="TreeGrafter"/>
</dbReference>